<comment type="caution">
    <text evidence="3">The sequence shown here is derived from an EMBL/GenBank/DDBJ whole genome shotgun (WGS) entry which is preliminary data.</text>
</comment>
<evidence type="ECO:0000313" key="3">
    <source>
        <dbReference type="EMBL" id="NDK88663.1"/>
    </source>
</evidence>
<protein>
    <recommendedName>
        <fullName evidence="5">META domain-containing protein</fullName>
    </recommendedName>
</protein>
<name>A0A7K3LKH4_9ACTN</name>
<dbReference type="RefSeq" id="WP_157079492.1">
    <property type="nucleotide sequence ID" value="NZ_JAADZU010000007.1"/>
</dbReference>
<feature type="signal peptide" evidence="2">
    <location>
        <begin position="1"/>
        <end position="32"/>
    </location>
</feature>
<dbReference type="AlphaFoldDB" id="A0A7K3LKH4"/>
<accession>A0A7K3LKH4</accession>
<keyword evidence="2" id="KW-0732">Signal</keyword>
<dbReference type="Proteomes" id="UP000466307">
    <property type="component" value="Unassembled WGS sequence"/>
</dbReference>
<gene>
    <name evidence="3" type="ORF">GYA93_03555</name>
</gene>
<keyword evidence="4" id="KW-1185">Reference proteome</keyword>
<dbReference type="PROSITE" id="PS51257">
    <property type="entry name" value="PROKAR_LIPOPROTEIN"/>
    <property type="match status" value="1"/>
</dbReference>
<organism evidence="3 4">
    <name type="scientific">Gordonia desulfuricans</name>
    <dbReference type="NCBI Taxonomy" id="89051"/>
    <lineage>
        <taxon>Bacteria</taxon>
        <taxon>Bacillati</taxon>
        <taxon>Actinomycetota</taxon>
        <taxon>Actinomycetes</taxon>
        <taxon>Mycobacteriales</taxon>
        <taxon>Gordoniaceae</taxon>
        <taxon>Gordonia</taxon>
    </lineage>
</organism>
<reference evidence="3 4" key="1">
    <citation type="submission" date="2020-01" db="EMBL/GenBank/DDBJ databases">
        <title>Investigation of new actinobacteria for the biodesulphurisation of diesel fuel.</title>
        <authorList>
            <person name="Athi Narayanan S.M."/>
        </authorList>
    </citation>
    <scope>NUCLEOTIDE SEQUENCE [LARGE SCALE GENOMIC DNA]</scope>
    <source>
        <strain evidence="3 4">213E</strain>
    </source>
</reference>
<evidence type="ECO:0000256" key="1">
    <source>
        <dbReference type="SAM" id="MobiDB-lite"/>
    </source>
</evidence>
<sequence length="148" mass="15168">MGVTRTGTARRGHWARRGAMLLVAAGMAGAVAACGSSDDGSAASSESSSVAVPASGALSGQWRGDWQVDGKTTEAHLLVVGDDPFLATLDVQGACGATWTQKSRDGDTVTVDTTVTYGQCRSQPWTLTVGPTTITATDGQTSVEFTRS</sequence>
<evidence type="ECO:0000256" key="2">
    <source>
        <dbReference type="SAM" id="SignalP"/>
    </source>
</evidence>
<proteinExistence type="predicted"/>
<evidence type="ECO:0008006" key="5">
    <source>
        <dbReference type="Google" id="ProtNLM"/>
    </source>
</evidence>
<dbReference type="EMBL" id="JAADZU010000007">
    <property type="protein sequence ID" value="NDK88663.1"/>
    <property type="molecule type" value="Genomic_DNA"/>
</dbReference>
<feature type="chain" id="PRO_5029834986" description="META domain-containing protein" evidence="2">
    <location>
        <begin position="33"/>
        <end position="148"/>
    </location>
</feature>
<evidence type="ECO:0000313" key="4">
    <source>
        <dbReference type="Proteomes" id="UP000466307"/>
    </source>
</evidence>
<feature type="region of interest" description="Disordered" evidence="1">
    <location>
        <begin position="35"/>
        <end position="56"/>
    </location>
</feature>